<name>A0AAX2F679_9BACT</name>
<organism evidence="2 3">
    <name type="scientific">Prevotella scopos JCM 17725</name>
    <dbReference type="NCBI Taxonomy" id="1236518"/>
    <lineage>
        <taxon>Bacteria</taxon>
        <taxon>Pseudomonadati</taxon>
        <taxon>Bacteroidota</taxon>
        <taxon>Bacteroidia</taxon>
        <taxon>Bacteroidales</taxon>
        <taxon>Prevotellaceae</taxon>
        <taxon>Prevotella</taxon>
    </lineage>
</organism>
<accession>A0AAX2F679</accession>
<evidence type="ECO:0000259" key="1">
    <source>
        <dbReference type="Pfam" id="PF21012"/>
    </source>
</evidence>
<comment type="caution">
    <text evidence="2">The sequence shown here is derived from an EMBL/GenBank/DDBJ whole genome shotgun (WGS) entry which is preliminary data.</text>
</comment>
<dbReference type="EMBL" id="FQWA01000032">
    <property type="protein sequence ID" value="SHG06930.1"/>
    <property type="molecule type" value="Genomic_DNA"/>
</dbReference>
<feature type="domain" description="DUF6850" evidence="1">
    <location>
        <begin position="64"/>
        <end position="521"/>
    </location>
</feature>
<evidence type="ECO:0000313" key="3">
    <source>
        <dbReference type="Proteomes" id="UP000184105"/>
    </source>
</evidence>
<evidence type="ECO:0000313" key="2">
    <source>
        <dbReference type="EMBL" id="SHG06930.1"/>
    </source>
</evidence>
<keyword evidence="3" id="KW-1185">Reference proteome</keyword>
<dbReference type="AlphaFoldDB" id="A0AAX2F679"/>
<dbReference type="Pfam" id="PF21012">
    <property type="entry name" value="DUF6850"/>
    <property type="match status" value="1"/>
</dbReference>
<protein>
    <recommendedName>
        <fullName evidence="1">DUF6850 domain-containing protein</fullName>
    </recommendedName>
</protein>
<dbReference type="InterPro" id="IPR049236">
    <property type="entry name" value="DUF6850"/>
</dbReference>
<proteinExistence type="predicted"/>
<gene>
    <name evidence="2" type="ORF">SAMN05444364_13218</name>
</gene>
<reference evidence="2 3" key="1">
    <citation type="submission" date="2016-11" db="EMBL/GenBank/DDBJ databases">
        <authorList>
            <person name="Varghese N."/>
            <person name="Submissions S."/>
        </authorList>
    </citation>
    <scope>NUCLEOTIDE SEQUENCE [LARGE SCALE GENOMIC DNA]</scope>
    <source>
        <strain evidence="2 3">DSM 22613</strain>
    </source>
</reference>
<sequence>MIGKESIIPYAPVYKMIRKRRLLCLLLAVIWVSIVARGQEKDSLAVVEHLHEWSQVMAVSRRNPAFMQTAYHSSITQAGAHFSYRNANKAFQAQNGDGHTLLSAYVTSYLRLDERNTVWGGAAYQTGRKRHIHFNSTSDYDLLYPYVMADTVGGNMENERYSFNGGYAVRINRWSLGALIDFRAEHEYRTIDPRPRGIATDLTIRMGANYEWKDYLMGVGVGTRTYKQTNNVDFYNPLGVIPEYHMTGLGTDYVRFAGAVRSAYYKGTGIMADVQMTPVRGKSGAYLSVEGHFMPYENILTELNALPITRLETSKLNVRTGWINDKKIGWTTFVGIDAERRNGKEHIAGSSSSTEYRSLISLSMFAANRYDYYLGGKLNVGKSRNLTLSMRIGFIDDLATYVDLRREMAFTKSYGAFSWQWMWHSKQQWLVAWKGHMAYYHNRSKRIVMPYAWMDSKITDLINETYASMTANRMTFGISIDGFYYPKKWGGVGLFLSTDIQHERTKHIKQNLLNATVGVAF</sequence>
<dbReference type="Proteomes" id="UP000184105">
    <property type="component" value="Unassembled WGS sequence"/>
</dbReference>